<protein>
    <submittedName>
        <fullName evidence="2">Uncharacterized protein</fullName>
    </submittedName>
</protein>
<proteinExistence type="predicted"/>
<evidence type="ECO:0000313" key="2">
    <source>
        <dbReference type="EMBL" id="KAF5328007.1"/>
    </source>
</evidence>
<accession>A0A8H5BR52</accession>
<evidence type="ECO:0000256" key="1">
    <source>
        <dbReference type="SAM" id="MobiDB-lite"/>
    </source>
</evidence>
<dbReference type="AlphaFoldDB" id="A0A8H5BR52"/>
<comment type="caution">
    <text evidence="2">The sequence shown here is derived from an EMBL/GenBank/DDBJ whole genome shotgun (WGS) entry which is preliminary data.</text>
</comment>
<organism evidence="2 4">
    <name type="scientific">Tetrapyrgos nigripes</name>
    <dbReference type="NCBI Taxonomy" id="182062"/>
    <lineage>
        <taxon>Eukaryota</taxon>
        <taxon>Fungi</taxon>
        <taxon>Dikarya</taxon>
        <taxon>Basidiomycota</taxon>
        <taxon>Agaricomycotina</taxon>
        <taxon>Agaricomycetes</taxon>
        <taxon>Agaricomycetidae</taxon>
        <taxon>Agaricales</taxon>
        <taxon>Marasmiineae</taxon>
        <taxon>Marasmiaceae</taxon>
        <taxon>Tetrapyrgos</taxon>
    </lineage>
</organism>
<feature type="compositionally biased region" description="Basic and acidic residues" evidence="1">
    <location>
        <begin position="74"/>
        <end position="83"/>
    </location>
</feature>
<dbReference type="OrthoDB" id="544277at2759"/>
<reference evidence="2 4" key="1">
    <citation type="journal article" date="2020" name="ISME J.">
        <title>Uncovering the hidden diversity of litter-decomposition mechanisms in mushroom-forming fungi.</title>
        <authorList>
            <person name="Floudas D."/>
            <person name="Bentzer J."/>
            <person name="Ahren D."/>
            <person name="Johansson T."/>
            <person name="Persson P."/>
            <person name="Tunlid A."/>
        </authorList>
    </citation>
    <scope>NUCLEOTIDE SEQUENCE [LARGE SCALE GENOMIC DNA]</scope>
    <source>
        <strain evidence="2 4">CBS 291.85</strain>
    </source>
</reference>
<dbReference type="Proteomes" id="UP000559256">
    <property type="component" value="Unassembled WGS sequence"/>
</dbReference>
<evidence type="ECO:0000313" key="4">
    <source>
        <dbReference type="Proteomes" id="UP000559256"/>
    </source>
</evidence>
<dbReference type="EMBL" id="JAACJM010000375">
    <property type="protein sequence ID" value="KAF5328007.1"/>
    <property type="molecule type" value="Genomic_DNA"/>
</dbReference>
<dbReference type="EMBL" id="JAACJM010000021">
    <property type="protein sequence ID" value="KAF5366801.1"/>
    <property type="molecule type" value="Genomic_DNA"/>
</dbReference>
<feature type="region of interest" description="Disordered" evidence="1">
    <location>
        <begin position="57"/>
        <end position="83"/>
    </location>
</feature>
<dbReference type="Gene3D" id="3.40.630.30">
    <property type="match status" value="1"/>
</dbReference>
<feature type="compositionally biased region" description="Low complexity" evidence="1">
    <location>
        <begin position="57"/>
        <end position="68"/>
    </location>
</feature>
<dbReference type="InterPro" id="IPR016181">
    <property type="entry name" value="Acyl_CoA_acyltransferase"/>
</dbReference>
<keyword evidence="4" id="KW-1185">Reference proteome</keyword>
<sequence length="276" mass="30363">MIGTELSTDDLSFSIRTIQSPSTRSTSDGMKVHHIFAFLVKSCFYFGGRVVVATVPSSSPSLPLKRSVTPQPGSKEEEEKEKDSKEVIAGVACWLPPGKRINIWNLPVTAKCGVFKILRKAGFGGFNRIVLQYMDQEEKTHAAAFRDRARKSSPDSSSSGKKSLKPDDAWYLSMVMTVKEFEGQGCLSLLMREGYAHAAKTAASGGSVPPFILESSSPRSRDRYIHLGYEIEDHPPTIVGVGKVDSDGLKASKETRRKGKAPGVEYWCMVNWDPKV</sequence>
<name>A0A8H5BR52_9AGAR</name>
<feature type="region of interest" description="Disordered" evidence="1">
    <location>
        <begin position="145"/>
        <end position="164"/>
    </location>
</feature>
<evidence type="ECO:0000313" key="3">
    <source>
        <dbReference type="EMBL" id="KAF5366801.1"/>
    </source>
</evidence>
<dbReference type="SUPFAM" id="SSF55729">
    <property type="entry name" value="Acyl-CoA N-acyltransferases (Nat)"/>
    <property type="match status" value="1"/>
</dbReference>
<gene>
    <name evidence="3" type="ORF">D9758_006432</name>
    <name evidence="2" type="ORF">D9758_017698</name>
</gene>